<evidence type="ECO:0000313" key="3">
    <source>
        <dbReference type="Proteomes" id="UP000320390"/>
    </source>
</evidence>
<proteinExistence type="predicted"/>
<sequence>MASNDLRERAGPWKRAASFAELLTLTARFLRGEPIGFPGWAVEETDEESDGLLPVLLAANGAGMLSVASQPGAPFGPGHDGWSWGGRAFVGGFARSEDARSIRDRAEAAGLWARDGASDGPFEIPAGLRDGSPYLVLGSDARDEELSLFDGEVGAGALAELRETSFLWVIDPVWGRRERLRAAF</sequence>
<dbReference type="OrthoDB" id="4195350at2"/>
<evidence type="ECO:0000313" key="2">
    <source>
        <dbReference type="EMBL" id="QDV07762.1"/>
    </source>
</evidence>
<organism evidence="2 3">
    <name type="scientific">Saltatorellus ferox</name>
    <dbReference type="NCBI Taxonomy" id="2528018"/>
    <lineage>
        <taxon>Bacteria</taxon>
        <taxon>Pseudomonadati</taxon>
        <taxon>Planctomycetota</taxon>
        <taxon>Planctomycetia</taxon>
        <taxon>Planctomycetia incertae sedis</taxon>
        <taxon>Saltatorellus</taxon>
    </lineage>
</organism>
<name>A0A518EUI9_9BACT</name>
<evidence type="ECO:0000259" key="1">
    <source>
        <dbReference type="Pfam" id="PF21897"/>
    </source>
</evidence>
<dbReference type="RefSeq" id="WP_145199232.1">
    <property type="nucleotide sequence ID" value="NZ_CP036434.1"/>
</dbReference>
<dbReference type="AlphaFoldDB" id="A0A518EUI9"/>
<feature type="domain" description="DUF6919" evidence="1">
    <location>
        <begin position="10"/>
        <end position="181"/>
    </location>
</feature>
<dbReference type="Proteomes" id="UP000320390">
    <property type="component" value="Chromosome"/>
</dbReference>
<gene>
    <name evidence="2" type="ORF">Poly30_32940</name>
</gene>
<dbReference type="EMBL" id="CP036434">
    <property type="protein sequence ID" value="QDV07762.1"/>
    <property type="molecule type" value="Genomic_DNA"/>
</dbReference>
<accession>A0A518EUI9</accession>
<dbReference type="InterPro" id="IPR054212">
    <property type="entry name" value="DUF6919"/>
</dbReference>
<reference evidence="2 3" key="1">
    <citation type="submission" date="2019-02" db="EMBL/GenBank/DDBJ databases">
        <title>Deep-cultivation of Planctomycetes and their phenomic and genomic characterization uncovers novel biology.</title>
        <authorList>
            <person name="Wiegand S."/>
            <person name="Jogler M."/>
            <person name="Boedeker C."/>
            <person name="Pinto D."/>
            <person name="Vollmers J."/>
            <person name="Rivas-Marin E."/>
            <person name="Kohn T."/>
            <person name="Peeters S.H."/>
            <person name="Heuer A."/>
            <person name="Rast P."/>
            <person name="Oberbeckmann S."/>
            <person name="Bunk B."/>
            <person name="Jeske O."/>
            <person name="Meyerdierks A."/>
            <person name="Storesund J.E."/>
            <person name="Kallscheuer N."/>
            <person name="Luecker S."/>
            <person name="Lage O.M."/>
            <person name="Pohl T."/>
            <person name="Merkel B.J."/>
            <person name="Hornburger P."/>
            <person name="Mueller R.-W."/>
            <person name="Bruemmer F."/>
            <person name="Labrenz M."/>
            <person name="Spormann A.M."/>
            <person name="Op den Camp H."/>
            <person name="Overmann J."/>
            <person name="Amann R."/>
            <person name="Jetten M.S.M."/>
            <person name="Mascher T."/>
            <person name="Medema M.H."/>
            <person name="Devos D.P."/>
            <person name="Kaster A.-K."/>
            <person name="Ovreas L."/>
            <person name="Rohde M."/>
            <person name="Galperin M.Y."/>
            <person name="Jogler C."/>
        </authorList>
    </citation>
    <scope>NUCLEOTIDE SEQUENCE [LARGE SCALE GENOMIC DNA]</scope>
    <source>
        <strain evidence="2 3">Poly30</strain>
    </source>
</reference>
<protein>
    <recommendedName>
        <fullName evidence="1">DUF6919 domain-containing protein</fullName>
    </recommendedName>
</protein>
<keyword evidence="3" id="KW-1185">Reference proteome</keyword>
<dbReference type="Pfam" id="PF21897">
    <property type="entry name" value="DUF6919"/>
    <property type="match status" value="1"/>
</dbReference>